<evidence type="ECO:0000256" key="11">
    <source>
        <dbReference type="SAM" id="Phobius"/>
    </source>
</evidence>
<evidence type="ECO:0000256" key="1">
    <source>
        <dbReference type="ARBA" id="ARBA00004651"/>
    </source>
</evidence>
<protein>
    <recommendedName>
        <fullName evidence="10">Autoinducer 2 import system permease protein LsrD</fullName>
    </recommendedName>
</protein>
<comment type="subunit">
    <text evidence="2">The complex is composed of two ATP-binding proteins (LsrA), two transmembrane proteins (LsrC and LsrD) and a solute-binding protein (LsrB).</text>
</comment>
<sequence>MSLRIAPWSYGFLVALVMWGATIAYSGAGSAIPTLSSALVFAAFSVVVGTGQMLVIASGPGNIDLSMPSVLTLAAYASMSVMGGADAMVLPGFLLALAVGAVAGMLNYLAITALRLPPIIATLAWSFVFQSFAFNLGGEATLKPPAALSEFTLWSIGGIRVLPVAVMGLTLLAVLVLKRGVGGRQLLAVGQSERAARLAGISVGRVRLVAYTLCGMSAGLAGFLLSGFSGGAALNMGDTYLLESIAVVVLGGTSVAGGQANAIGIWGAALFFNLMATMLNTFQMQAGIRFLLTGALIILIVAIVPRPKAG</sequence>
<reference evidence="12 13" key="1">
    <citation type="submission" date="2017-08" db="EMBL/GenBank/DDBJ databases">
        <title>Infants hospitalized years apart are colonized by the same room-sourced microbial strains.</title>
        <authorList>
            <person name="Brooks B."/>
            <person name="Olm M.R."/>
            <person name="Firek B.A."/>
            <person name="Baker R."/>
            <person name="Thomas B.C."/>
            <person name="Morowitz M.J."/>
            <person name="Banfield J.F."/>
        </authorList>
    </citation>
    <scope>NUCLEOTIDE SEQUENCE [LARGE SCALE GENOMIC DNA]</scope>
    <source>
        <strain evidence="12">S2_005_001_R2_27</strain>
    </source>
</reference>
<dbReference type="PANTHER" id="PTHR32196:SF71">
    <property type="entry name" value="AUTOINDUCER 2 IMPORT SYSTEM PERMEASE PROTEIN LSRD"/>
    <property type="match status" value="1"/>
</dbReference>
<evidence type="ECO:0000313" key="13">
    <source>
        <dbReference type="Proteomes" id="UP000248887"/>
    </source>
</evidence>
<keyword evidence="8 11" id="KW-0472">Membrane</keyword>
<comment type="subcellular location">
    <subcellularLocation>
        <location evidence="1">Cell membrane</location>
        <topology evidence="1">Multi-pass membrane protein</topology>
    </subcellularLocation>
</comment>
<evidence type="ECO:0000256" key="6">
    <source>
        <dbReference type="ARBA" id="ARBA00022692"/>
    </source>
</evidence>
<evidence type="ECO:0000256" key="7">
    <source>
        <dbReference type="ARBA" id="ARBA00022989"/>
    </source>
</evidence>
<feature type="transmembrane region" description="Helical" evidence="11">
    <location>
        <begin position="38"/>
        <end position="58"/>
    </location>
</feature>
<keyword evidence="7 11" id="KW-1133">Transmembrane helix</keyword>
<keyword evidence="3" id="KW-0813">Transport</keyword>
<evidence type="ECO:0000256" key="2">
    <source>
        <dbReference type="ARBA" id="ARBA00011262"/>
    </source>
</evidence>
<organism evidence="12 13">
    <name type="scientific">Ancylobacter novellus</name>
    <name type="common">Thiobacillus novellus</name>
    <dbReference type="NCBI Taxonomy" id="921"/>
    <lineage>
        <taxon>Bacteria</taxon>
        <taxon>Pseudomonadati</taxon>
        <taxon>Pseudomonadota</taxon>
        <taxon>Alphaproteobacteria</taxon>
        <taxon>Hyphomicrobiales</taxon>
        <taxon>Xanthobacteraceae</taxon>
        <taxon>Ancylobacter</taxon>
    </lineage>
</organism>
<feature type="transmembrane region" description="Helical" evidence="11">
    <location>
        <begin position="154"/>
        <end position="177"/>
    </location>
</feature>
<feature type="transmembrane region" description="Helical" evidence="11">
    <location>
        <begin position="12"/>
        <end position="32"/>
    </location>
</feature>
<evidence type="ECO:0000256" key="9">
    <source>
        <dbReference type="ARBA" id="ARBA00025439"/>
    </source>
</evidence>
<dbReference type="Proteomes" id="UP000248887">
    <property type="component" value="Unassembled WGS sequence"/>
</dbReference>
<name>A0A2W5SCX1_ANCNO</name>
<feature type="transmembrane region" description="Helical" evidence="11">
    <location>
        <begin position="245"/>
        <end position="274"/>
    </location>
</feature>
<evidence type="ECO:0000313" key="12">
    <source>
        <dbReference type="EMBL" id="PZQ80577.1"/>
    </source>
</evidence>
<feature type="transmembrane region" description="Helical" evidence="11">
    <location>
        <begin position="208"/>
        <end position="233"/>
    </location>
</feature>
<proteinExistence type="predicted"/>
<feature type="transmembrane region" description="Helical" evidence="11">
    <location>
        <begin position="88"/>
        <end position="109"/>
    </location>
</feature>
<evidence type="ECO:0000256" key="10">
    <source>
        <dbReference type="ARBA" id="ARBA00039381"/>
    </source>
</evidence>
<keyword evidence="4" id="KW-1003">Cell membrane</keyword>
<comment type="function">
    <text evidence="9">Part of the ABC transporter complex LsrABCD involved in autoinducer 2 (AI-2) import. Probably responsible for the translocation of the substrate across the membrane.</text>
</comment>
<dbReference type="AlphaFoldDB" id="A0A2W5SCX1"/>
<comment type="caution">
    <text evidence="12">The sequence shown here is derived from an EMBL/GenBank/DDBJ whole genome shotgun (WGS) entry which is preliminary data.</text>
</comment>
<evidence type="ECO:0000256" key="5">
    <source>
        <dbReference type="ARBA" id="ARBA00022519"/>
    </source>
</evidence>
<accession>A0A2W5SCX1</accession>
<evidence type="ECO:0000256" key="4">
    <source>
        <dbReference type="ARBA" id="ARBA00022475"/>
    </source>
</evidence>
<feature type="transmembrane region" description="Helical" evidence="11">
    <location>
        <begin position="116"/>
        <end position="134"/>
    </location>
</feature>
<dbReference type="GO" id="GO:0005886">
    <property type="term" value="C:plasma membrane"/>
    <property type="evidence" value="ECO:0007669"/>
    <property type="project" value="UniProtKB-SubCell"/>
</dbReference>
<keyword evidence="6 11" id="KW-0812">Transmembrane</keyword>
<dbReference type="PANTHER" id="PTHR32196">
    <property type="entry name" value="ABC TRANSPORTER PERMEASE PROTEIN YPHD-RELATED-RELATED"/>
    <property type="match status" value="1"/>
</dbReference>
<feature type="transmembrane region" description="Helical" evidence="11">
    <location>
        <begin position="286"/>
        <end position="304"/>
    </location>
</feature>
<evidence type="ECO:0000256" key="3">
    <source>
        <dbReference type="ARBA" id="ARBA00022448"/>
    </source>
</evidence>
<dbReference type="InterPro" id="IPR001851">
    <property type="entry name" value="ABC_transp_permease"/>
</dbReference>
<evidence type="ECO:0000256" key="8">
    <source>
        <dbReference type="ARBA" id="ARBA00023136"/>
    </source>
</evidence>
<dbReference type="CDD" id="cd06579">
    <property type="entry name" value="TM_PBP1_transp_AraH_like"/>
    <property type="match status" value="1"/>
</dbReference>
<dbReference type="GO" id="GO:0022857">
    <property type="term" value="F:transmembrane transporter activity"/>
    <property type="evidence" value="ECO:0007669"/>
    <property type="project" value="InterPro"/>
</dbReference>
<keyword evidence="5" id="KW-0997">Cell inner membrane</keyword>
<gene>
    <name evidence="12" type="ORF">DI549_16655</name>
</gene>
<dbReference type="Pfam" id="PF02653">
    <property type="entry name" value="BPD_transp_2"/>
    <property type="match status" value="1"/>
</dbReference>
<dbReference type="EMBL" id="QFQD01000061">
    <property type="protein sequence ID" value="PZQ80577.1"/>
    <property type="molecule type" value="Genomic_DNA"/>
</dbReference>